<feature type="transmembrane region" description="Helical" evidence="7">
    <location>
        <begin position="47"/>
        <end position="68"/>
    </location>
</feature>
<name>A0ABD3NXN9_9STRA</name>
<feature type="transmembrane region" description="Helical" evidence="7">
    <location>
        <begin position="304"/>
        <end position="327"/>
    </location>
</feature>
<protein>
    <recommendedName>
        <fullName evidence="8">EamA domain-containing protein</fullName>
    </recommendedName>
</protein>
<evidence type="ECO:0000256" key="1">
    <source>
        <dbReference type="ARBA" id="ARBA00004651"/>
    </source>
</evidence>
<keyword evidence="10" id="KW-1185">Reference proteome</keyword>
<feature type="region of interest" description="Disordered" evidence="6">
    <location>
        <begin position="89"/>
        <end position="113"/>
    </location>
</feature>
<dbReference type="Gene3D" id="1.10.3730.20">
    <property type="match status" value="1"/>
</dbReference>
<sequence length="486" mass="52934">MGVASGGGRRRSGSGRGILPYLALITSQFIVSSWHVLGKHVMHQVPYLTPIAFVLARTGITACMLLTLGRVYEGPVAFPPLFRDNISRDRCSSESTKSSKGDRSNSIGSAGETCIENGQSPNVSLDTSINAKASNIYCQQQRPIKRRKRTSYRLKDQIIQLRKRILSSVSKTDGYLLPAKMHTTKLRHNENQSPIFNPEAIQIISAGLSGMLLLPVCYTTGLILTNPTVTSVWDGPMIPLGVFCAAVGLGMEKTSQRMLLPQVLSLLLAVGGSLIVLLVDFVGAHNERTHEDGTSGSSRGDASHWQFIQGNIVLVGIVAAYSAMALLQKQLNHYPPITLTGWMFGSGFMGCFCLLVVDYVLEHIRGVSITGCTIKQAICQLSIALSVSPTFRYGLMYACLFVGGTCFSISSYASSHLESSVITLFAACQPPITAVLEWIWEGKELGGQKIFGMVCVCAGMVCFTHVKRIETRFQHSQTESWKIDIN</sequence>
<evidence type="ECO:0000256" key="4">
    <source>
        <dbReference type="ARBA" id="ARBA00022989"/>
    </source>
</evidence>
<evidence type="ECO:0000313" key="10">
    <source>
        <dbReference type="Proteomes" id="UP001516023"/>
    </source>
</evidence>
<reference evidence="9 10" key="1">
    <citation type="journal article" date="2020" name="G3 (Bethesda)">
        <title>Improved Reference Genome for Cyclotella cryptica CCMP332, a Model for Cell Wall Morphogenesis, Salinity Adaptation, and Lipid Production in Diatoms (Bacillariophyta).</title>
        <authorList>
            <person name="Roberts W.R."/>
            <person name="Downey K.M."/>
            <person name="Ruck E.C."/>
            <person name="Traller J.C."/>
            <person name="Alverson A.J."/>
        </authorList>
    </citation>
    <scope>NUCLEOTIDE SEQUENCE [LARGE SCALE GENOMIC DNA]</scope>
    <source>
        <strain evidence="9 10">CCMP332</strain>
    </source>
</reference>
<keyword evidence="2" id="KW-1003">Cell membrane</keyword>
<feature type="transmembrane region" description="Helical" evidence="7">
    <location>
        <begin position="395"/>
        <end position="414"/>
    </location>
</feature>
<proteinExistence type="predicted"/>
<dbReference type="Proteomes" id="UP001516023">
    <property type="component" value="Unassembled WGS sequence"/>
</dbReference>
<feature type="transmembrane region" description="Helical" evidence="7">
    <location>
        <begin position="18"/>
        <end position="35"/>
    </location>
</feature>
<evidence type="ECO:0000256" key="3">
    <source>
        <dbReference type="ARBA" id="ARBA00022692"/>
    </source>
</evidence>
<feature type="transmembrane region" description="Helical" evidence="7">
    <location>
        <begin position="231"/>
        <end position="251"/>
    </location>
</feature>
<gene>
    <name evidence="9" type="ORF">HJC23_001011</name>
</gene>
<dbReference type="PANTHER" id="PTHR42920:SF5">
    <property type="entry name" value="EAMA DOMAIN-CONTAINING PROTEIN"/>
    <property type="match status" value="1"/>
</dbReference>
<evidence type="ECO:0000313" key="9">
    <source>
        <dbReference type="EMBL" id="KAL3780729.1"/>
    </source>
</evidence>
<dbReference type="InterPro" id="IPR000620">
    <property type="entry name" value="EamA_dom"/>
</dbReference>
<dbReference type="EMBL" id="JABMIG020000339">
    <property type="protein sequence ID" value="KAL3780729.1"/>
    <property type="molecule type" value="Genomic_DNA"/>
</dbReference>
<dbReference type="GO" id="GO:0005886">
    <property type="term" value="C:plasma membrane"/>
    <property type="evidence" value="ECO:0007669"/>
    <property type="project" value="UniProtKB-SubCell"/>
</dbReference>
<dbReference type="InterPro" id="IPR037185">
    <property type="entry name" value="EmrE-like"/>
</dbReference>
<feature type="domain" description="EamA" evidence="8">
    <location>
        <begin position="310"/>
        <end position="462"/>
    </location>
</feature>
<dbReference type="SUPFAM" id="SSF103481">
    <property type="entry name" value="Multidrug resistance efflux transporter EmrE"/>
    <property type="match status" value="1"/>
</dbReference>
<feature type="compositionally biased region" description="Basic and acidic residues" evidence="6">
    <location>
        <begin position="89"/>
        <end position="103"/>
    </location>
</feature>
<comment type="caution">
    <text evidence="9">The sequence shown here is derived from an EMBL/GenBank/DDBJ whole genome shotgun (WGS) entry which is preliminary data.</text>
</comment>
<keyword evidence="5 7" id="KW-0472">Membrane</keyword>
<evidence type="ECO:0000256" key="7">
    <source>
        <dbReference type="SAM" id="Phobius"/>
    </source>
</evidence>
<comment type="subcellular location">
    <subcellularLocation>
        <location evidence="1">Cell membrane</location>
        <topology evidence="1">Multi-pass membrane protein</topology>
    </subcellularLocation>
</comment>
<keyword evidence="3 7" id="KW-0812">Transmembrane</keyword>
<evidence type="ECO:0000256" key="2">
    <source>
        <dbReference type="ARBA" id="ARBA00022475"/>
    </source>
</evidence>
<dbReference type="Pfam" id="PF00892">
    <property type="entry name" value="EamA"/>
    <property type="match status" value="1"/>
</dbReference>
<dbReference type="AlphaFoldDB" id="A0ABD3NXN9"/>
<accession>A0ABD3NXN9</accession>
<evidence type="ECO:0000256" key="5">
    <source>
        <dbReference type="ARBA" id="ARBA00023136"/>
    </source>
</evidence>
<feature type="transmembrane region" description="Helical" evidence="7">
    <location>
        <begin position="263"/>
        <end position="284"/>
    </location>
</feature>
<feature type="transmembrane region" description="Helical" evidence="7">
    <location>
        <begin position="203"/>
        <end position="225"/>
    </location>
</feature>
<organism evidence="9 10">
    <name type="scientific">Cyclotella cryptica</name>
    <dbReference type="NCBI Taxonomy" id="29204"/>
    <lineage>
        <taxon>Eukaryota</taxon>
        <taxon>Sar</taxon>
        <taxon>Stramenopiles</taxon>
        <taxon>Ochrophyta</taxon>
        <taxon>Bacillariophyta</taxon>
        <taxon>Coscinodiscophyceae</taxon>
        <taxon>Thalassiosirophycidae</taxon>
        <taxon>Stephanodiscales</taxon>
        <taxon>Stephanodiscaceae</taxon>
        <taxon>Cyclotella</taxon>
    </lineage>
</organism>
<evidence type="ECO:0000259" key="8">
    <source>
        <dbReference type="Pfam" id="PF00892"/>
    </source>
</evidence>
<dbReference type="PANTHER" id="PTHR42920">
    <property type="entry name" value="OS03G0707200 PROTEIN-RELATED"/>
    <property type="match status" value="1"/>
</dbReference>
<keyword evidence="4 7" id="KW-1133">Transmembrane helix</keyword>
<feature type="transmembrane region" description="Helical" evidence="7">
    <location>
        <begin position="339"/>
        <end position="361"/>
    </location>
</feature>
<evidence type="ECO:0000256" key="6">
    <source>
        <dbReference type="SAM" id="MobiDB-lite"/>
    </source>
</evidence>
<dbReference type="InterPro" id="IPR051258">
    <property type="entry name" value="Diverse_Substrate_Transporter"/>
</dbReference>